<evidence type="ECO:0000313" key="1">
    <source>
        <dbReference type="EMBL" id="KKZ62423.1"/>
    </source>
</evidence>
<reference evidence="2" key="1">
    <citation type="journal article" date="2015" name="PLoS Genet.">
        <title>The dynamic genome and transcriptome of the human fungal pathogen Blastomyces and close relative Emmonsia.</title>
        <authorList>
            <person name="Munoz J.F."/>
            <person name="Gauthier G.M."/>
            <person name="Desjardins C.A."/>
            <person name="Gallo J.E."/>
            <person name="Holder J."/>
            <person name="Sullivan T.D."/>
            <person name="Marty A.J."/>
            <person name="Carmen J.C."/>
            <person name="Chen Z."/>
            <person name="Ding L."/>
            <person name="Gujja S."/>
            <person name="Magrini V."/>
            <person name="Misas E."/>
            <person name="Mitreva M."/>
            <person name="Priest M."/>
            <person name="Saif S."/>
            <person name="Whiston E.A."/>
            <person name="Young S."/>
            <person name="Zeng Q."/>
            <person name="Goldman W.E."/>
            <person name="Mardis E.R."/>
            <person name="Taylor J.W."/>
            <person name="McEwen J.G."/>
            <person name="Clay O.K."/>
            <person name="Klein B.S."/>
            <person name="Cuomo C.A."/>
        </authorList>
    </citation>
    <scope>NUCLEOTIDE SEQUENCE [LARGE SCALE GENOMIC DNA]</scope>
    <source>
        <strain evidence="2">UAMH 3008</strain>
    </source>
</reference>
<evidence type="ECO:0000313" key="2">
    <source>
        <dbReference type="Proteomes" id="UP000034164"/>
    </source>
</evidence>
<gene>
    <name evidence="1" type="ORF">EMCG_03163</name>
</gene>
<sequence length="247" mass="26671">MFCSINRWCYARAGRFYQAHAADGGKGNLCLINETLTDLRVKAASDNVHGVGALRNLGHLRAVIKGITLASSAFLGNSLDRATRHPCFDIWLVVLRTPSPCYWSHSSRRVLSASSASMSLRAYYTAGRSSGTQLSSISHLDRSNDQDVDAQRACCHRGELGGKGANRGCGSVEAFMCHCGFSAAARPSRGIRWAGPCSWEGGVTVERDRVEGGSFIEVESGGRPVHARCPIRAGAKPEARTPRLDYN</sequence>
<dbReference type="VEuPathDB" id="FungiDB:EMCG_03163"/>
<dbReference type="OrthoDB" id="3440431at2759"/>
<protein>
    <submittedName>
        <fullName evidence="1">Uncharacterized protein</fullName>
    </submittedName>
</protein>
<organism evidence="1 2">
    <name type="scientific">[Emmonsia] crescens</name>
    <dbReference type="NCBI Taxonomy" id="73230"/>
    <lineage>
        <taxon>Eukaryota</taxon>
        <taxon>Fungi</taxon>
        <taxon>Dikarya</taxon>
        <taxon>Ascomycota</taxon>
        <taxon>Pezizomycotina</taxon>
        <taxon>Eurotiomycetes</taxon>
        <taxon>Eurotiomycetidae</taxon>
        <taxon>Onygenales</taxon>
        <taxon>Ajellomycetaceae</taxon>
        <taxon>Emergomyces</taxon>
    </lineage>
</organism>
<dbReference type="EMBL" id="LCZI01001099">
    <property type="protein sequence ID" value="KKZ62423.1"/>
    <property type="molecule type" value="Genomic_DNA"/>
</dbReference>
<comment type="caution">
    <text evidence="1">The sequence shown here is derived from an EMBL/GenBank/DDBJ whole genome shotgun (WGS) entry which is preliminary data.</text>
</comment>
<dbReference type="Proteomes" id="UP000034164">
    <property type="component" value="Unassembled WGS sequence"/>
</dbReference>
<dbReference type="AlphaFoldDB" id="A0A0G2HWH8"/>
<accession>A0A0G2HWH8</accession>
<name>A0A0G2HWH8_9EURO</name>
<proteinExistence type="predicted"/>